<evidence type="ECO:0008006" key="3">
    <source>
        <dbReference type="Google" id="ProtNLM"/>
    </source>
</evidence>
<evidence type="ECO:0000313" key="2">
    <source>
        <dbReference type="Proteomes" id="UP000059188"/>
    </source>
</evidence>
<gene>
    <name evidence="1" type="ORF">RSOLAG1IB_06476</name>
</gene>
<proteinExistence type="predicted"/>
<dbReference type="OrthoDB" id="3226000at2759"/>
<dbReference type="AlphaFoldDB" id="A0A0B7F6D6"/>
<reference evidence="1 2" key="1">
    <citation type="submission" date="2014-11" db="EMBL/GenBank/DDBJ databases">
        <authorList>
            <person name="Wibberg Daniel"/>
        </authorList>
    </citation>
    <scope>NUCLEOTIDE SEQUENCE [LARGE SCALE GENOMIC DNA]</scope>
    <source>
        <strain evidence="1">Rhizoctonia solani AG1-IB 7/3/14</strain>
    </source>
</reference>
<keyword evidence="2" id="KW-1185">Reference proteome</keyword>
<dbReference type="Pfam" id="PF11951">
    <property type="entry name" value="Fungal_trans_2"/>
    <property type="match status" value="1"/>
</dbReference>
<dbReference type="Proteomes" id="UP000059188">
    <property type="component" value="Unassembled WGS sequence"/>
</dbReference>
<dbReference type="EMBL" id="LN679112">
    <property type="protein sequence ID" value="CEL53621.1"/>
    <property type="molecule type" value="Genomic_DNA"/>
</dbReference>
<protein>
    <recommendedName>
        <fullName evidence="3">Fungal zn(2)-Cys(6) binuclear cluster domain-containing protein</fullName>
    </recommendedName>
</protein>
<organism evidence="1 2">
    <name type="scientific">Thanatephorus cucumeris (strain AG1-IB / isolate 7/3/14)</name>
    <name type="common">Lettuce bottom rot fungus</name>
    <name type="synonym">Rhizoctonia solani</name>
    <dbReference type="NCBI Taxonomy" id="1108050"/>
    <lineage>
        <taxon>Eukaryota</taxon>
        <taxon>Fungi</taxon>
        <taxon>Dikarya</taxon>
        <taxon>Basidiomycota</taxon>
        <taxon>Agaricomycotina</taxon>
        <taxon>Agaricomycetes</taxon>
        <taxon>Cantharellales</taxon>
        <taxon>Ceratobasidiaceae</taxon>
        <taxon>Rhizoctonia</taxon>
        <taxon>Rhizoctonia solani AG-1</taxon>
    </lineage>
</organism>
<dbReference type="InterPro" id="IPR021858">
    <property type="entry name" value="Fun_TF"/>
</dbReference>
<sequence length="468" mass="53194">MQRPGDINDFSLSPNKLSQTPTLCYSDAVATVQRWDCSAQPWVTYSYSQSSSSLDLHQRSTNEWSHSINQLFFALPSSPADPITAYLGSPQFEDYALSLFDRTMEHAYFKPMRDHSVQLHGAMISRLRNSPSSRWVIFISMKICEDLIDGGRFQTDTYVRCIEDIAAAICRRLGQNTTPRETEYLREDWLEISIISSVFGRGPNQYVALRNATPTFLQTAYSVPDLWSCGSDPALIPLMKVVRSGNHTLSTYTMIDCMCAMSFGLPQQIEYDTTVETLPADFLPQEWATGTPVEFQILLSDINSCRDKSPRARDWKDIEHTLVHWESRVIPTDDYWESWMVVAWLAVQESWRLSLLVYLYLAVCGLPSDDVRIQRYVTQILQVVGTVKKQNESDIGAPFFIQYLIVGICARKEKHRKITRSKVSDPMMAALDFVPVLDHLWHGAGSGGRPVTWGDYICSREAKLPVPV</sequence>
<name>A0A0B7F6D6_THACB</name>
<accession>A0A0B7F6D6</accession>
<evidence type="ECO:0000313" key="1">
    <source>
        <dbReference type="EMBL" id="CEL53621.1"/>
    </source>
</evidence>